<dbReference type="GO" id="GO:0003700">
    <property type="term" value="F:DNA-binding transcription factor activity"/>
    <property type="evidence" value="ECO:0007669"/>
    <property type="project" value="InterPro"/>
</dbReference>
<evidence type="ECO:0000259" key="5">
    <source>
        <dbReference type="PROSITE" id="PS50949"/>
    </source>
</evidence>
<evidence type="ECO:0000256" key="2">
    <source>
        <dbReference type="ARBA" id="ARBA00023125"/>
    </source>
</evidence>
<evidence type="ECO:0000256" key="3">
    <source>
        <dbReference type="ARBA" id="ARBA00023163"/>
    </source>
</evidence>
<dbReference type="PANTHER" id="PTHR43537">
    <property type="entry name" value="TRANSCRIPTIONAL REGULATOR, GNTR FAMILY"/>
    <property type="match status" value="1"/>
</dbReference>
<dbReference type="Proteomes" id="UP000076825">
    <property type="component" value="Chromosome 1"/>
</dbReference>
<evidence type="ECO:0000256" key="4">
    <source>
        <dbReference type="SAM" id="MobiDB-lite"/>
    </source>
</evidence>
<dbReference type="SUPFAM" id="SSF48008">
    <property type="entry name" value="GntR ligand-binding domain-like"/>
    <property type="match status" value="1"/>
</dbReference>
<dbReference type="GeneID" id="56590347"/>
<keyword evidence="1" id="KW-0805">Transcription regulation</keyword>
<reference evidence="6 7" key="1">
    <citation type="submission" date="2016-04" db="EMBL/GenBank/DDBJ databases">
        <authorList>
            <consortium name="Pathogen Informatics"/>
        </authorList>
    </citation>
    <scope>NUCLEOTIDE SEQUENCE [LARGE SCALE GENOMIC DNA]</scope>
    <source>
        <strain evidence="6 7">H044680328</strain>
    </source>
</reference>
<dbReference type="OrthoDB" id="1040417at2"/>
<dbReference type="SMART" id="SM00345">
    <property type="entry name" value="HTH_GNTR"/>
    <property type="match status" value="1"/>
</dbReference>
<evidence type="ECO:0000313" key="6">
    <source>
        <dbReference type="EMBL" id="SAI70717.1"/>
    </source>
</evidence>
<dbReference type="RefSeq" id="WP_025518171.1">
    <property type="nucleotide sequence ID" value="NZ_CP016340.1"/>
</dbReference>
<evidence type="ECO:0000256" key="1">
    <source>
        <dbReference type="ARBA" id="ARBA00023015"/>
    </source>
</evidence>
<accession>A0A157NDT9</accession>
<keyword evidence="3" id="KW-0804">Transcription</keyword>
<dbReference type="InterPro" id="IPR008920">
    <property type="entry name" value="TF_FadR/GntR_C"/>
</dbReference>
<dbReference type="GO" id="GO:0003677">
    <property type="term" value="F:DNA binding"/>
    <property type="evidence" value="ECO:0007669"/>
    <property type="project" value="UniProtKB-KW"/>
</dbReference>
<dbReference type="EMBL" id="LT546645">
    <property type="protein sequence ID" value="SAI70717.1"/>
    <property type="molecule type" value="Genomic_DNA"/>
</dbReference>
<dbReference type="InterPro" id="IPR011711">
    <property type="entry name" value="GntR_C"/>
</dbReference>
<feature type="region of interest" description="Disordered" evidence="4">
    <location>
        <begin position="236"/>
        <end position="256"/>
    </location>
</feature>
<gene>
    <name evidence="6" type="primary">lutR_5</name>
    <name evidence="6" type="ORF">SAMEA3906487_02392</name>
</gene>
<dbReference type="PATRIC" id="fig|123899.6.peg.2379"/>
<dbReference type="SMART" id="SM00895">
    <property type="entry name" value="FCD"/>
    <property type="match status" value="1"/>
</dbReference>
<name>A0A157NDT9_9BORD</name>
<proteinExistence type="predicted"/>
<dbReference type="InterPro" id="IPR036388">
    <property type="entry name" value="WH-like_DNA-bd_sf"/>
</dbReference>
<dbReference type="KEGG" id="btrm:SAMEA390648702392"/>
<dbReference type="Gene3D" id="1.10.10.10">
    <property type="entry name" value="Winged helix-like DNA-binding domain superfamily/Winged helix DNA-binding domain"/>
    <property type="match status" value="1"/>
</dbReference>
<keyword evidence="7" id="KW-1185">Reference proteome</keyword>
<dbReference type="InterPro" id="IPR036390">
    <property type="entry name" value="WH_DNA-bd_sf"/>
</dbReference>
<dbReference type="PANTHER" id="PTHR43537:SF5">
    <property type="entry name" value="UXU OPERON TRANSCRIPTIONAL REGULATOR"/>
    <property type="match status" value="1"/>
</dbReference>
<dbReference type="PRINTS" id="PR00035">
    <property type="entry name" value="HTHGNTR"/>
</dbReference>
<keyword evidence="2" id="KW-0238">DNA-binding</keyword>
<dbReference type="Pfam" id="PF07729">
    <property type="entry name" value="FCD"/>
    <property type="match status" value="1"/>
</dbReference>
<dbReference type="Pfam" id="PF00392">
    <property type="entry name" value="GntR"/>
    <property type="match status" value="1"/>
</dbReference>
<dbReference type="CDD" id="cd07377">
    <property type="entry name" value="WHTH_GntR"/>
    <property type="match status" value="1"/>
</dbReference>
<feature type="domain" description="HTH gntR-type" evidence="5">
    <location>
        <begin position="16"/>
        <end position="84"/>
    </location>
</feature>
<dbReference type="AlphaFoldDB" id="A0A157NDT9"/>
<dbReference type="eggNOG" id="COG2186">
    <property type="taxonomic scope" value="Bacteria"/>
</dbReference>
<sequence length="256" mass="28370">MAFLKRQRNLPSAAEPNLTDRVAEMLVREITSGQYKLGEILPPEQIIAERLGVSRTVLREAVSRLKADGMVSSKQGRGLTITATERPFVLRMQGAGLDDVEQILAIVELRRGFEIEAASLAATRRTLNDLAAMRAALRGMALAIDSDDIVAGVEADMHFHRTIAEATHNTYYVEFFNFLSSLLDRNLRVSRTRSAQAKRGIDAQHEHETLYQAIADGDAELARRHARTHIENTETRLRAHSLLHGAQGMSEAGTMS</sequence>
<dbReference type="Gene3D" id="1.20.120.530">
    <property type="entry name" value="GntR ligand-binding domain-like"/>
    <property type="match status" value="1"/>
</dbReference>
<dbReference type="SUPFAM" id="SSF46785">
    <property type="entry name" value="Winged helix' DNA-binding domain"/>
    <property type="match status" value="1"/>
</dbReference>
<organism evidence="6 7">
    <name type="scientific">Bordetella trematum</name>
    <dbReference type="NCBI Taxonomy" id="123899"/>
    <lineage>
        <taxon>Bacteria</taxon>
        <taxon>Pseudomonadati</taxon>
        <taxon>Pseudomonadota</taxon>
        <taxon>Betaproteobacteria</taxon>
        <taxon>Burkholderiales</taxon>
        <taxon>Alcaligenaceae</taxon>
        <taxon>Bordetella</taxon>
    </lineage>
</organism>
<dbReference type="PROSITE" id="PS50949">
    <property type="entry name" value="HTH_GNTR"/>
    <property type="match status" value="1"/>
</dbReference>
<dbReference type="InterPro" id="IPR000524">
    <property type="entry name" value="Tscrpt_reg_HTH_GntR"/>
</dbReference>
<dbReference type="STRING" id="123899.SAMEA3906487_02392"/>
<protein>
    <submittedName>
        <fullName evidence="6">GntR family transcriptional regulator</fullName>
    </submittedName>
</protein>
<evidence type="ECO:0000313" key="7">
    <source>
        <dbReference type="Proteomes" id="UP000076825"/>
    </source>
</evidence>